<name>A0A8J4PMA7_9MYCE</name>
<protein>
    <recommendedName>
        <fullName evidence="4">Transmembrane protein</fullName>
    </recommendedName>
</protein>
<keyword evidence="1" id="KW-0472">Membrane</keyword>
<comment type="caution">
    <text evidence="2">The sequence shown here is derived from an EMBL/GenBank/DDBJ whole genome shotgun (WGS) entry which is preliminary data.</text>
</comment>
<sequence>MQVNIIQNYPLNLLTDIPDFKILNKKDNWNPNQIPSFSDSVFFTSGISPNISHEDVFVTNVTIDECTLSNYVNLTASNHILINSMYSRLDMYENSITMANSLGNKGYITMINATIMSTKIRNDGSISPIIKPLYSYANFIENEFTFGPASLFNLPIRSTINLINSNCTTSDKSTIYNEGSTIMINSEVKTFNTTIILIEQKSQLLIQRNLELSDNSSIRSINSTIIVSGNLSFRLSSNITIFRRSEFYILGQVHFEPLSLFSSSVSKIFITGTLQTNGIFDDLLGSIFVNGTFDFNNSGHFENSQITVNGKMNVFGFFDGKDSFINVIGNLIAHNDSTIYCRNCEIVVLNGIFYVSQLGQFIISRTSFVNSKGIYIAMGDTFVQEGSTFVNKASMTLNSNVFLTDNTTLSDKVSINNHGELSMNGANKQSINVPIVNNGTIIISNNEIFMYKYNQTKGSFILNGSSIISHSPIDIFGGNMNGNGTINGGIFNNGSIGSNQVNQFSIHGVYNQGSNGILTMTINSLDSFSQLNISSEANLGGTLIIRINQDLLNQATDNNEDINFNILNFEKQSGSFSNIQFKYFNPTTQQDVPEPATKNECREIKSRSSSRSVYVLISNNCNDDKKLAKGAIAGIVIGCAVAVALVGVIFHFREKIFRFSKKEKVSNKMKSLEN</sequence>
<gene>
    <name evidence="2" type="ORF">CYY_008935</name>
</gene>
<dbReference type="AlphaFoldDB" id="A0A8J4PMA7"/>
<evidence type="ECO:0000313" key="2">
    <source>
        <dbReference type="EMBL" id="KAF2069744.1"/>
    </source>
</evidence>
<dbReference type="EMBL" id="AJWJ01000602">
    <property type="protein sequence ID" value="KAF2069744.1"/>
    <property type="molecule type" value="Genomic_DNA"/>
</dbReference>
<organism evidence="2 3">
    <name type="scientific">Polysphondylium violaceum</name>
    <dbReference type="NCBI Taxonomy" id="133409"/>
    <lineage>
        <taxon>Eukaryota</taxon>
        <taxon>Amoebozoa</taxon>
        <taxon>Evosea</taxon>
        <taxon>Eumycetozoa</taxon>
        <taxon>Dictyostelia</taxon>
        <taxon>Dictyosteliales</taxon>
        <taxon>Dictyosteliaceae</taxon>
        <taxon>Polysphondylium</taxon>
    </lineage>
</organism>
<dbReference type="PANTHER" id="PTHR35035:SF7">
    <property type="entry name" value="TRANSMEMBRANE PROTEIN"/>
    <property type="match status" value="1"/>
</dbReference>
<keyword evidence="1" id="KW-1133">Transmembrane helix</keyword>
<proteinExistence type="predicted"/>
<reference evidence="2" key="1">
    <citation type="submission" date="2020-01" db="EMBL/GenBank/DDBJ databases">
        <title>Development of genomics and gene disruption for Polysphondylium violaceum indicates a role for the polyketide synthase stlB in stalk morphogenesis.</title>
        <authorList>
            <person name="Narita B."/>
            <person name="Kawabe Y."/>
            <person name="Kin K."/>
            <person name="Saito T."/>
            <person name="Gibbs R."/>
            <person name="Kuspa A."/>
            <person name="Muzny D."/>
            <person name="Queller D."/>
            <person name="Richards S."/>
            <person name="Strassman J."/>
            <person name="Sucgang R."/>
            <person name="Worley K."/>
            <person name="Schaap P."/>
        </authorList>
    </citation>
    <scope>NUCLEOTIDE SEQUENCE</scope>
    <source>
        <strain evidence="2">QSvi11</strain>
    </source>
</reference>
<dbReference type="InterPro" id="IPR053370">
    <property type="entry name" value="QS_Complex_Regulator"/>
</dbReference>
<keyword evidence="3" id="KW-1185">Reference proteome</keyword>
<evidence type="ECO:0000256" key="1">
    <source>
        <dbReference type="SAM" id="Phobius"/>
    </source>
</evidence>
<dbReference type="Proteomes" id="UP000695562">
    <property type="component" value="Unassembled WGS sequence"/>
</dbReference>
<feature type="transmembrane region" description="Helical" evidence="1">
    <location>
        <begin position="631"/>
        <end position="652"/>
    </location>
</feature>
<evidence type="ECO:0000313" key="3">
    <source>
        <dbReference type="Proteomes" id="UP000695562"/>
    </source>
</evidence>
<dbReference type="OrthoDB" id="21578at2759"/>
<dbReference type="PANTHER" id="PTHR35035">
    <property type="entry name" value="DISCOIDIN-INDUCING COMPLEX SUBUNIT B"/>
    <property type="match status" value="1"/>
</dbReference>
<evidence type="ECO:0008006" key="4">
    <source>
        <dbReference type="Google" id="ProtNLM"/>
    </source>
</evidence>
<keyword evidence="1" id="KW-0812">Transmembrane</keyword>
<accession>A0A8J4PMA7</accession>